<dbReference type="EMBL" id="CAJEUB010000060">
    <property type="protein sequence ID" value="CAD1847756.1"/>
    <property type="molecule type" value="Genomic_DNA"/>
</dbReference>
<organism evidence="2">
    <name type="scientific">Ananas comosus var. bracteatus</name>
    <name type="common">red pineapple</name>
    <dbReference type="NCBI Taxonomy" id="296719"/>
    <lineage>
        <taxon>Eukaryota</taxon>
        <taxon>Viridiplantae</taxon>
        <taxon>Streptophyta</taxon>
        <taxon>Embryophyta</taxon>
        <taxon>Tracheophyta</taxon>
        <taxon>Spermatophyta</taxon>
        <taxon>Magnoliopsida</taxon>
        <taxon>Liliopsida</taxon>
        <taxon>Poales</taxon>
        <taxon>Bromeliaceae</taxon>
        <taxon>Bromelioideae</taxon>
        <taxon>Ananas</taxon>
    </lineage>
</organism>
<proteinExistence type="predicted"/>
<reference evidence="2" key="1">
    <citation type="submission" date="2020-07" db="EMBL/GenBank/DDBJ databases">
        <authorList>
            <person name="Lin J."/>
        </authorList>
    </citation>
    <scope>NUCLEOTIDE SEQUENCE</scope>
</reference>
<name>A0A6V7QYE1_ANACO</name>
<protein>
    <recommendedName>
        <fullName evidence="3">Protein FAR1-RELATED SEQUENCE</fullName>
    </recommendedName>
</protein>
<feature type="region of interest" description="Disordered" evidence="1">
    <location>
        <begin position="64"/>
        <end position="90"/>
    </location>
</feature>
<dbReference type="AlphaFoldDB" id="A0A6V7QYE1"/>
<evidence type="ECO:0008006" key="3">
    <source>
        <dbReference type="Google" id="ProtNLM"/>
    </source>
</evidence>
<feature type="region of interest" description="Disordered" evidence="1">
    <location>
        <begin position="1"/>
        <end position="37"/>
    </location>
</feature>
<accession>A0A6V7QYE1</accession>
<evidence type="ECO:0000313" key="2">
    <source>
        <dbReference type="EMBL" id="CAD1847756.1"/>
    </source>
</evidence>
<evidence type="ECO:0000256" key="1">
    <source>
        <dbReference type="SAM" id="MobiDB-lite"/>
    </source>
</evidence>
<sequence>MPENTGSNTKEKKPRLAPAVVFPPPVQPLRPVQIPGNPSVDPRLGHVWPRHLVLLSPYPPWTTQPPVPRESIPSDSHHHHQRMSNAPRTDANTPLEVIDEKLLPKVDMLFDSENEAYEFYNTYAENVVSSFEDQHYGQHRRTLLQEGHLYAHEKAFVKRKKVLKRPSVQGLKRE</sequence>
<gene>
    <name evidence="2" type="ORF">CB5_LOCUS30967</name>
</gene>